<evidence type="ECO:0000313" key="1">
    <source>
        <dbReference type="EMBL" id="JAH88128.1"/>
    </source>
</evidence>
<protein>
    <submittedName>
        <fullName evidence="1">Uncharacterized protein</fullName>
    </submittedName>
</protein>
<accession>A0A0E9WF63</accession>
<proteinExistence type="predicted"/>
<dbReference type="EMBL" id="GBXM01020449">
    <property type="protein sequence ID" value="JAH88128.1"/>
    <property type="molecule type" value="Transcribed_RNA"/>
</dbReference>
<name>A0A0E9WF63_ANGAN</name>
<reference evidence="1" key="1">
    <citation type="submission" date="2014-11" db="EMBL/GenBank/DDBJ databases">
        <authorList>
            <person name="Amaro Gonzalez C."/>
        </authorList>
    </citation>
    <scope>NUCLEOTIDE SEQUENCE</scope>
</reference>
<reference evidence="1" key="2">
    <citation type="journal article" date="2015" name="Fish Shellfish Immunol.">
        <title>Early steps in the European eel (Anguilla anguilla)-Vibrio vulnificus interaction in the gills: Role of the RtxA13 toxin.</title>
        <authorList>
            <person name="Callol A."/>
            <person name="Pajuelo D."/>
            <person name="Ebbesson L."/>
            <person name="Teles M."/>
            <person name="MacKenzie S."/>
            <person name="Amaro C."/>
        </authorList>
    </citation>
    <scope>NUCLEOTIDE SEQUENCE</scope>
</reference>
<dbReference type="AlphaFoldDB" id="A0A0E9WF63"/>
<organism evidence="1">
    <name type="scientific">Anguilla anguilla</name>
    <name type="common">European freshwater eel</name>
    <name type="synonym">Muraena anguilla</name>
    <dbReference type="NCBI Taxonomy" id="7936"/>
    <lineage>
        <taxon>Eukaryota</taxon>
        <taxon>Metazoa</taxon>
        <taxon>Chordata</taxon>
        <taxon>Craniata</taxon>
        <taxon>Vertebrata</taxon>
        <taxon>Euteleostomi</taxon>
        <taxon>Actinopterygii</taxon>
        <taxon>Neopterygii</taxon>
        <taxon>Teleostei</taxon>
        <taxon>Anguilliformes</taxon>
        <taxon>Anguillidae</taxon>
        <taxon>Anguilla</taxon>
    </lineage>
</organism>
<sequence length="26" mass="2985">MEYLDCVVSFSVYCYFVLKACSVISD</sequence>